<feature type="domain" description="Glycosyltransferase RgtA/B/C/D-like" evidence="9">
    <location>
        <begin position="78"/>
        <end position="218"/>
    </location>
</feature>
<comment type="subcellular location">
    <subcellularLocation>
        <location evidence="1">Cell membrane</location>
        <topology evidence="1">Multi-pass membrane protein</topology>
    </subcellularLocation>
</comment>
<dbReference type="EMBL" id="CP115965">
    <property type="protein sequence ID" value="WZW98967.1"/>
    <property type="molecule type" value="Genomic_DNA"/>
</dbReference>
<feature type="transmembrane region" description="Helical" evidence="8">
    <location>
        <begin position="165"/>
        <end position="198"/>
    </location>
</feature>
<evidence type="ECO:0000256" key="7">
    <source>
        <dbReference type="ARBA" id="ARBA00023136"/>
    </source>
</evidence>
<gene>
    <name evidence="10" type="ORF">PCC79_01780</name>
</gene>
<sequence>MTWRTRTASRFRSAHEWQGAVLLALCAALWWAPGISVPSLWADEAATLSAVGRSWPDLVRLTGNIDAVHGVYYATVKVWLDVLPNSELTLRLPSLVASAATASTLYLLARTWLSRGSAALASVAFIALPRTTWMAIEGRSWALGTLVATLTTLLLVRWTDSRRPALLVFYAAMAGLGVSVNIYMAFLVVGHGVTLLMLRTPWRRVALWCFAAAAGGLIGAPVILRASGQRGQLGERASLTPLSWLVDVATKQFTLGDTPGDDWVPRLLWLGSALALGTLSWLVVAIGLWSARRRPSVGSTVAAWGLPWVLVPTIVVAALSMVGGNVYHPRYFSFGAPAFALLLAAGLVAIPRGRVVVALVLLTLTLPVMVSQRTPHAKAGYDYRDAAAAVEGSRAGDGVYFGDSPPARMASIAYPKGFRGVDDFLLRETPAQEASLDGTSEALSSGSVRGAPSRIWAMWSVRDPERDADESVFVDAGYRKWFQWDGPETDVVLWVR</sequence>
<keyword evidence="2" id="KW-1003">Cell membrane</keyword>
<evidence type="ECO:0000313" key="11">
    <source>
        <dbReference type="Proteomes" id="UP001434337"/>
    </source>
</evidence>
<feature type="transmembrane region" description="Helical" evidence="8">
    <location>
        <begin position="301"/>
        <end position="319"/>
    </location>
</feature>
<feature type="transmembrane region" description="Helical" evidence="8">
    <location>
        <begin position="205"/>
        <end position="224"/>
    </location>
</feature>
<keyword evidence="5 8" id="KW-0812">Transmembrane</keyword>
<dbReference type="RefSeq" id="WP_342372825.1">
    <property type="nucleotide sequence ID" value="NZ_CP115965.1"/>
</dbReference>
<dbReference type="InterPro" id="IPR050297">
    <property type="entry name" value="LipidA_mod_glycosyltrf_83"/>
</dbReference>
<dbReference type="EC" id="2.4.-.-" evidence="10"/>
<protein>
    <submittedName>
        <fullName evidence="10">Glycosyltransferase family 39 protein</fullName>
        <ecNumber evidence="10">2.4.-.-</ecNumber>
    </submittedName>
</protein>
<accession>A0ABZ3C9T9</accession>
<evidence type="ECO:0000256" key="2">
    <source>
        <dbReference type="ARBA" id="ARBA00022475"/>
    </source>
</evidence>
<reference evidence="10 11" key="1">
    <citation type="journal article" date="2023" name="Environ Microbiome">
        <title>A coral-associated actinobacterium mitigates coral bleaching under heat stress.</title>
        <authorList>
            <person name="Li J."/>
            <person name="Zou Y."/>
            <person name="Li Q."/>
            <person name="Zhang J."/>
            <person name="Bourne D.G."/>
            <person name="Lyu Y."/>
            <person name="Liu C."/>
            <person name="Zhang S."/>
        </authorList>
    </citation>
    <scope>NUCLEOTIDE SEQUENCE [LARGE SCALE GENOMIC DNA]</scope>
    <source>
        <strain evidence="10 11">SCSIO 13291</strain>
    </source>
</reference>
<organism evidence="10 11">
    <name type="scientific">Propioniciclava soli</name>
    <dbReference type="NCBI Taxonomy" id="2775081"/>
    <lineage>
        <taxon>Bacteria</taxon>
        <taxon>Bacillati</taxon>
        <taxon>Actinomycetota</taxon>
        <taxon>Actinomycetes</taxon>
        <taxon>Propionibacteriales</taxon>
        <taxon>Propionibacteriaceae</taxon>
        <taxon>Propioniciclava</taxon>
    </lineage>
</organism>
<feature type="transmembrane region" description="Helical" evidence="8">
    <location>
        <begin position="267"/>
        <end position="289"/>
    </location>
</feature>
<evidence type="ECO:0000256" key="1">
    <source>
        <dbReference type="ARBA" id="ARBA00004651"/>
    </source>
</evidence>
<feature type="transmembrane region" description="Helical" evidence="8">
    <location>
        <begin position="141"/>
        <end position="159"/>
    </location>
</feature>
<evidence type="ECO:0000256" key="5">
    <source>
        <dbReference type="ARBA" id="ARBA00022692"/>
    </source>
</evidence>
<dbReference type="PANTHER" id="PTHR33908:SF3">
    <property type="entry name" value="UNDECAPRENYL PHOSPHATE-ALPHA-4-AMINO-4-DEOXY-L-ARABINOSE ARABINOSYL TRANSFERASE"/>
    <property type="match status" value="1"/>
</dbReference>
<keyword evidence="7 8" id="KW-0472">Membrane</keyword>
<evidence type="ECO:0000256" key="4">
    <source>
        <dbReference type="ARBA" id="ARBA00022679"/>
    </source>
</evidence>
<name>A0ABZ3C9T9_9ACTN</name>
<keyword evidence="6 8" id="KW-1133">Transmembrane helix</keyword>
<keyword evidence="4 10" id="KW-0808">Transferase</keyword>
<evidence type="ECO:0000259" key="9">
    <source>
        <dbReference type="Pfam" id="PF13231"/>
    </source>
</evidence>
<dbReference type="InterPro" id="IPR038731">
    <property type="entry name" value="RgtA/B/C-like"/>
</dbReference>
<keyword evidence="11" id="KW-1185">Reference proteome</keyword>
<evidence type="ECO:0000256" key="8">
    <source>
        <dbReference type="SAM" id="Phobius"/>
    </source>
</evidence>
<evidence type="ECO:0000313" key="10">
    <source>
        <dbReference type="EMBL" id="WZW98967.1"/>
    </source>
</evidence>
<proteinExistence type="predicted"/>
<feature type="transmembrane region" description="Helical" evidence="8">
    <location>
        <begin position="331"/>
        <end position="350"/>
    </location>
</feature>
<dbReference type="GO" id="GO:0016757">
    <property type="term" value="F:glycosyltransferase activity"/>
    <property type="evidence" value="ECO:0007669"/>
    <property type="project" value="UniProtKB-KW"/>
</dbReference>
<dbReference type="PANTHER" id="PTHR33908">
    <property type="entry name" value="MANNOSYLTRANSFERASE YKCB-RELATED"/>
    <property type="match status" value="1"/>
</dbReference>
<dbReference type="Proteomes" id="UP001434337">
    <property type="component" value="Chromosome"/>
</dbReference>
<feature type="transmembrane region" description="Helical" evidence="8">
    <location>
        <begin position="355"/>
        <end position="371"/>
    </location>
</feature>
<dbReference type="Pfam" id="PF13231">
    <property type="entry name" value="PMT_2"/>
    <property type="match status" value="1"/>
</dbReference>
<evidence type="ECO:0000256" key="3">
    <source>
        <dbReference type="ARBA" id="ARBA00022676"/>
    </source>
</evidence>
<evidence type="ECO:0000256" key="6">
    <source>
        <dbReference type="ARBA" id="ARBA00022989"/>
    </source>
</evidence>
<keyword evidence="3 10" id="KW-0328">Glycosyltransferase</keyword>